<dbReference type="Proteomes" id="UP000619479">
    <property type="component" value="Unassembled WGS sequence"/>
</dbReference>
<evidence type="ECO:0000313" key="2">
    <source>
        <dbReference type="EMBL" id="GID70479.1"/>
    </source>
</evidence>
<organism evidence="2 3">
    <name type="scientific">Actinoplanes cyaneus</name>
    <dbReference type="NCBI Taxonomy" id="52696"/>
    <lineage>
        <taxon>Bacteria</taxon>
        <taxon>Bacillati</taxon>
        <taxon>Actinomycetota</taxon>
        <taxon>Actinomycetes</taxon>
        <taxon>Micromonosporales</taxon>
        <taxon>Micromonosporaceae</taxon>
        <taxon>Actinoplanes</taxon>
    </lineage>
</organism>
<dbReference type="RefSeq" id="WP_203754325.1">
    <property type="nucleotide sequence ID" value="NZ_BAAAUC010000056.1"/>
</dbReference>
<evidence type="ECO:0000256" key="1">
    <source>
        <dbReference type="SAM" id="MobiDB-lite"/>
    </source>
</evidence>
<evidence type="ECO:0000313" key="3">
    <source>
        <dbReference type="Proteomes" id="UP000619479"/>
    </source>
</evidence>
<protein>
    <submittedName>
        <fullName evidence="2">Uncharacterized protein</fullName>
    </submittedName>
</protein>
<reference evidence="2" key="1">
    <citation type="submission" date="2021-01" db="EMBL/GenBank/DDBJ databases">
        <title>Whole genome shotgun sequence of Actinoplanes cyaneus NBRC 14990.</title>
        <authorList>
            <person name="Komaki H."/>
            <person name="Tamura T."/>
        </authorList>
    </citation>
    <scope>NUCLEOTIDE SEQUENCE</scope>
    <source>
        <strain evidence="2">NBRC 14990</strain>
    </source>
</reference>
<sequence length="337" mass="37239">MLFVRRWREETPLGHQVVARPGVSVLDWFRSGWGVDDPESWIQAQLGCDVYGLESIFERVPERELPLPSTMDELRLLLVEHLWVESDDDPRVGPHSVRVRTNDDETDLAYYFVDDEAADDEHWTFLRSGTWPLPAGAGDAGFDHDVPVRSVAPLGDDPDTVFSVRISYQDHGDGTNLDVDGAVVFPGVTVAQLGARLSEVTDAVAAGWPFDAQLLRALATGDDIGVALSRFARMQGYDPPGWPDRKDLTAGRRTAAPAVDAEPHERTLVQQDAHIIQVARYIDDFWGFDQWFLFDSRWAAAHPGPARSLLRLAADWDPLASPPAQAGEAAADHSRAG</sequence>
<dbReference type="EMBL" id="BOMH01000074">
    <property type="protein sequence ID" value="GID70479.1"/>
    <property type="molecule type" value="Genomic_DNA"/>
</dbReference>
<gene>
    <name evidence="2" type="ORF">Acy02nite_83600</name>
</gene>
<comment type="caution">
    <text evidence="2">The sequence shown here is derived from an EMBL/GenBank/DDBJ whole genome shotgun (WGS) entry which is preliminary data.</text>
</comment>
<keyword evidence="3" id="KW-1185">Reference proteome</keyword>
<name>A0A919IRK6_9ACTN</name>
<feature type="region of interest" description="Disordered" evidence="1">
    <location>
        <begin position="242"/>
        <end position="264"/>
    </location>
</feature>
<accession>A0A919IRK6</accession>
<proteinExistence type="predicted"/>
<dbReference type="AlphaFoldDB" id="A0A919IRK6"/>